<keyword evidence="5 8" id="KW-0457">Lysine biosynthesis</keyword>
<dbReference type="PRINTS" id="PR01181">
    <property type="entry name" value="DAPDCRBXLASE"/>
</dbReference>
<evidence type="ECO:0000256" key="1">
    <source>
        <dbReference type="ARBA" id="ARBA00001933"/>
    </source>
</evidence>
<feature type="binding site" evidence="5">
    <location>
        <position position="333"/>
    </location>
    <ligand>
        <name>substrate</name>
    </ligand>
</feature>
<evidence type="ECO:0000259" key="9">
    <source>
        <dbReference type="Pfam" id="PF00278"/>
    </source>
</evidence>
<dbReference type="InterPro" id="IPR002986">
    <property type="entry name" value="DAP_deCOOHase_LysA"/>
</dbReference>
<feature type="active site" description="Proton donor" evidence="7">
    <location>
        <position position="360"/>
    </location>
</feature>
<dbReference type="Pfam" id="PF00278">
    <property type="entry name" value="Orn_DAP_Arg_deC"/>
    <property type="match status" value="1"/>
</dbReference>
<feature type="domain" description="Orn/DAP/Arg decarboxylase 2 C-terminal" evidence="9">
    <location>
        <begin position="37"/>
        <end position="387"/>
    </location>
</feature>
<proteinExistence type="inferred from homology"/>
<dbReference type="FunFam" id="3.20.20.10:FF:000003">
    <property type="entry name" value="Diaminopimelate decarboxylase"/>
    <property type="match status" value="1"/>
</dbReference>
<keyword evidence="12" id="KW-1185">Reference proteome</keyword>
<dbReference type="Pfam" id="PF02784">
    <property type="entry name" value="Orn_Arg_deC_N"/>
    <property type="match status" value="1"/>
</dbReference>
<evidence type="ECO:0000313" key="12">
    <source>
        <dbReference type="Proteomes" id="UP000184088"/>
    </source>
</evidence>
<dbReference type="PANTHER" id="PTHR43727">
    <property type="entry name" value="DIAMINOPIMELATE DECARBOXYLASE"/>
    <property type="match status" value="1"/>
</dbReference>
<evidence type="ECO:0000256" key="4">
    <source>
        <dbReference type="ARBA" id="ARBA00023239"/>
    </source>
</evidence>
<comment type="cofactor">
    <cofactor evidence="1 5 7 8">
        <name>pyridoxal 5'-phosphate</name>
        <dbReference type="ChEBI" id="CHEBI:597326"/>
    </cofactor>
</comment>
<evidence type="ECO:0000259" key="10">
    <source>
        <dbReference type="Pfam" id="PF02784"/>
    </source>
</evidence>
<dbReference type="NCBIfam" id="TIGR01048">
    <property type="entry name" value="lysA"/>
    <property type="match status" value="1"/>
</dbReference>
<keyword evidence="3 5" id="KW-0663">Pyridoxal phosphate</keyword>
<dbReference type="AlphaFoldDB" id="A0A1M4UUT9"/>
<dbReference type="GO" id="GO:0009089">
    <property type="term" value="P:lysine biosynthetic process via diaminopimelate"/>
    <property type="evidence" value="ECO:0007669"/>
    <property type="project" value="UniProtKB-UniRule"/>
</dbReference>
<comment type="subunit">
    <text evidence="5">Homodimer.</text>
</comment>
<keyword evidence="5" id="KW-0028">Amino-acid biosynthesis</keyword>
<dbReference type="InterPro" id="IPR022653">
    <property type="entry name" value="De-COase2_pyr-phos_BS"/>
</dbReference>
<keyword evidence="4 5" id="KW-0456">Lyase</keyword>
<name>A0A1M4UUT9_9THEO</name>
<feature type="binding site" evidence="5">
    <location>
        <position position="389"/>
    </location>
    <ligand>
        <name>substrate</name>
    </ligand>
</feature>
<feature type="modified residue" description="N6-(pyridoxal phosphate)lysine" evidence="5 7">
    <location>
        <position position="65"/>
    </location>
</feature>
<dbReference type="InterPro" id="IPR000183">
    <property type="entry name" value="Orn/DAP/Arg_de-COase"/>
</dbReference>
<comment type="function">
    <text evidence="5">Specifically catalyzes the decarboxylation of meso-diaminopimelate (meso-DAP) to L-lysine.</text>
</comment>
<organism evidence="11 12">
    <name type="scientific">Caldanaerobius fijiensis DSM 17918</name>
    <dbReference type="NCBI Taxonomy" id="1121256"/>
    <lineage>
        <taxon>Bacteria</taxon>
        <taxon>Bacillati</taxon>
        <taxon>Bacillota</taxon>
        <taxon>Clostridia</taxon>
        <taxon>Thermoanaerobacterales</taxon>
        <taxon>Thermoanaerobacteraceae</taxon>
        <taxon>Caldanaerobius</taxon>
    </lineage>
</organism>
<dbReference type="InterPro" id="IPR022644">
    <property type="entry name" value="De-COase2_N"/>
</dbReference>
<reference evidence="11 12" key="1">
    <citation type="submission" date="2016-11" db="EMBL/GenBank/DDBJ databases">
        <authorList>
            <person name="Jaros S."/>
            <person name="Januszkiewicz K."/>
            <person name="Wedrychowicz H."/>
        </authorList>
    </citation>
    <scope>NUCLEOTIDE SEQUENCE [LARGE SCALE GENOMIC DNA]</scope>
    <source>
        <strain evidence="11 12">DSM 17918</strain>
    </source>
</reference>
<dbReference type="InterPro" id="IPR009006">
    <property type="entry name" value="Ala_racemase/Decarboxylase_C"/>
</dbReference>
<dbReference type="UniPathway" id="UPA00034">
    <property type="reaction ID" value="UER00027"/>
</dbReference>
<dbReference type="EMBL" id="FQVH01000003">
    <property type="protein sequence ID" value="SHE60521.1"/>
    <property type="molecule type" value="Genomic_DNA"/>
</dbReference>
<dbReference type="STRING" id="1121256.SAMN02746089_00512"/>
<protein>
    <recommendedName>
        <fullName evidence="5 6">Diaminopimelate decarboxylase</fullName>
        <shortName evidence="5">DAP decarboxylase</shortName>
        <shortName evidence="5">DAPDC</shortName>
        <ecNumber evidence="5 6">4.1.1.20</ecNumber>
    </recommendedName>
</protein>
<comment type="similarity">
    <text evidence="5">Belongs to the Orn/Lys/Arg decarboxylase class-II family. LysA subfamily.</text>
</comment>
<dbReference type="SUPFAM" id="SSF51419">
    <property type="entry name" value="PLP-binding barrel"/>
    <property type="match status" value="1"/>
</dbReference>
<dbReference type="PROSITE" id="PS00878">
    <property type="entry name" value="ODR_DC_2_1"/>
    <property type="match status" value="1"/>
</dbReference>
<evidence type="ECO:0000256" key="5">
    <source>
        <dbReference type="HAMAP-Rule" id="MF_02120"/>
    </source>
</evidence>
<dbReference type="Proteomes" id="UP000184088">
    <property type="component" value="Unassembled WGS sequence"/>
</dbReference>
<feature type="binding site" evidence="5">
    <location>
        <position position="247"/>
    </location>
    <ligand>
        <name>pyridoxal 5'-phosphate</name>
        <dbReference type="ChEBI" id="CHEBI:597326"/>
    </ligand>
</feature>
<evidence type="ECO:0000256" key="8">
    <source>
        <dbReference type="RuleBase" id="RU003738"/>
    </source>
</evidence>
<evidence type="ECO:0000256" key="6">
    <source>
        <dbReference type="NCBIfam" id="TIGR01048"/>
    </source>
</evidence>
<dbReference type="PANTHER" id="PTHR43727:SF2">
    <property type="entry name" value="GROUP IV DECARBOXYLASE"/>
    <property type="match status" value="1"/>
</dbReference>
<evidence type="ECO:0000256" key="7">
    <source>
        <dbReference type="PIRSR" id="PIRSR600183-50"/>
    </source>
</evidence>
<feature type="binding site" evidence="5">
    <location>
        <position position="389"/>
    </location>
    <ligand>
        <name>pyridoxal 5'-phosphate</name>
        <dbReference type="ChEBI" id="CHEBI:597326"/>
    </ligand>
</feature>
<feature type="binding site" evidence="5">
    <location>
        <begin position="289"/>
        <end position="292"/>
    </location>
    <ligand>
        <name>pyridoxal 5'-phosphate</name>
        <dbReference type="ChEBI" id="CHEBI:597326"/>
    </ligand>
</feature>
<dbReference type="GO" id="GO:0008836">
    <property type="term" value="F:diaminopimelate decarboxylase activity"/>
    <property type="evidence" value="ECO:0007669"/>
    <property type="project" value="UniProtKB-UniRule"/>
</dbReference>
<dbReference type="InterPro" id="IPR022643">
    <property type="entry name" value="De-COase2_C"/>
</dbReference>
<feature type="binding site" evidence="5">
    <location>
        <position position="329"/>
    </location>
    <ligand>
        <name>substrate</name>
    </ligand>
</feature>
<dbReference type="HAMAP" id="MF_02120">
    <property type="entry name" value="LysA"/>
    <property type="match status" value="1"/>
</dbReference>
<evidence type="ECO:0000256" key="3">
    <source>
        <dbReference type="ARBA" id="ARBA00022898"/>
    </source>
</evidence>
<sequence length="452" mass="50025">MRLHGTMKVNSKNHLEIGGCDAVRLAKKFGTPLYVIDEDLVRQTCKRYYDSFMKKNNGLVLYASKAFMNMAMVRLIDEEGLGLDVVSGGEIYTAVQAGFPMNKVYFNGNNKSPEELVFALKSGVGRIIVDNFYELEILNHIAGTLGKKADILIRITPGIEAHTHEYIMTGQLDSKFGFNVPDGQAMKAIDMAIKMPNLNLKGIHCHIGSQIFDMQSYKHEVEITTSFIRQIKDETGYEAEELDLGGGFGVYYTEEDDPATIEDYADMVFSTLNKMVNKLDIKMPKVIVEPGRSIIANAGITLYTVGAIKEIPGIRKYISVDGGMTDNPRLALYGAKYEAVIANKVFEKNSEVVSIAGKCCESGDMLIWDICLPHIVPGDIIAVLSTGAYNYSMASNYNRLTKPAVVLVKDGRADIIVKRETYEDLVRNDVIPARLSKNSYQDISEDASVSAI</sequence>
<evidence type="ECO:0000256" key="2">
    <source>
        <dbReference type="ARBA" id="ARBA00022793"/>
    </source>
</evidence>
<comment type="catalytic activity">
    <reaction evidence="5 8">
        <text>meso-2,6-diaminopimelate + H(+) = L-lysine + CO2</text>
        <dbReference type="Rhea" id="RHEA:15101"/>
        <dbReference type="ChEBI" id="CHEBI:15378"/>
        <dbReference type="ChEBI" id="CHEBI:16526"/>
        <dbReference type="ChEBI" id="CHEBI:32551"/>
        <dbReference type="ChEBI" id="CHEBI:57791"/>
        <dbReference type="EC" id="4.1.1.20"/>
    </reaction>
</comment>
<dbReference type="SUPFAM" id="SSF50621">
    <property type="entry name" value="Alanine racemase C-terminal domain-like"/>
    <property type="match status" value="1"/>
</dbReference>
<dbReference type="GO" id="GO:0030170">
    <property type="term" value="F:pyridoxal phosphate binding"/>
    <property type="evidence" value="ECO:0007669"/>
    <property type="project" value="UniProtKB-UniRule"/>
</dbReference>
<gene>
    <name evidence="5" type="primary">lysA</name>
    <name evidence="11" type="ORF">SAMN02746089_00512</name>
</gene>
<feature type="binding site" evidence="5">
    <location>
        <position position="292"/>
    </location>
    <ligand>
        <name>substrate</name>
    </ligand>
</feature>
<feature type="domain" description="Orn/DAP/Arg decarboxylase 2 N-terminal" evidence="10">
    <location>
        <begin position="41"/>
        <end position="296"/>
    </location>
</feature>
<dbReference type="Gene3D" id="2.40.37.10">
    <property type="entry name" value="Lyase, Ornithine Decarboxylase, Chain A, domain 1"/>
    <property type="match status" value="1"/>
</dbReference>
<dbReference type="InterPro" id="IPR029066">
    <property type="entry name" value="PLP-binding_barrel"/>
</dbReference>
<evidence type="ECO:0000313" key="11">
    <source>
        <dbReference type="EMBL" id="SHE60521.1"/>
    </source>
</evidence>
<feature type="binding site" evidence="5">
    <location>
        <position position="361"/>
    </location>
    <ligand>
        <name>substrate</name>
    </ligand>
</feature>
<accession>A0A1M4UUT9</accession>
<keyword evidence="2 5" id="KW-0210">Decarboxylase</keyword>
<dbReference type="Gene3D" id="3.20.20.10">
    <property type="entry name" value="Alanine racemase"/>
    <property type="match status" value="1"/>
</dbReference>
<dbReference type="EC" id="4.1.1.20" evidence="5 6"/>
<comment type="pathway">
    <text evidence="5 8">Amino-acid biosynthesis; L-lysine biosynthesis via DAP pathway; L-lysine from DL-2,6-diaminopimelate: step 1/1.</text>
</comment>
<dbReference type="PRINTS" id="PR01179">
    <property type="entry name" value="ODADCRBXLASE"/>
</dbReference>
<dbReference type="CDD" id="cd06828">
    <property type="entry name" value="PLPDE_III_DapDC"/>
    <property type="match status" value="1"/>
</dbReference>